<accession>A0A0C2ELJ7</accession>
<sequence>MSSPSSSGGCLSLLTHRHQTGIKTLVTTAVALAAMPLLVAGQLAFAGSCNIQTAQLNQSYLGMYCNNLNTASFGYNWTWIDLDACIANSNGNLVGKKNGNFQKSCSGCETSLSRLPANPHAAGRTGSDAYKKGLTLSLKCTCLSSHRRRPTTSTLDLNTILVDVDGAMGCYGRLGNKTLGGPLPEH</sequence>
<dbReference type="Gene3D" id="2.30.60.10">
    <property type="entry name" value="Cyanovirin-N"/>
    <property type="match status" value="1"/>
</dbReference>
<name>A0A0C2ELJ7_9PEZI</name>
<dbReference type="InterPro" id="IPR011058">
    <property type="entry name" value="Cyanovirin-N"/>
</dbReference>
<dbReference type="InterPro" id="IPR036673">
    <property type="entry name" value="Cyanovirin-N_sf"/>
</dbReference>
<dbReference type="Proteomes" id="UP000031575">
    <property type="component" value="Unassembled WGS sequence"/>
</dbReference>
<dbReference type="OrthoDB" id="4672515at2759"/>
<organism evidence="2 3">
    <name type="scientific">Sporothrix brasiliensis 5110</name>
    <dbReference type="NCBI Taxonomy" id="1398154"/>
    <lineage>
        <taxon>Eukaryota</taxon>
        <taxon>Fungi</taxon>
        <taxon>Dikarya</taxon>
        <taxon>Ascomycota</taxon>
        <taxon>Pezizomycotina</taxon>
        <taxon>Sordariomycetes</taxon>
        <taxon>Sordariomycetidae</taxon>
        <taxon>Ophiostomatales</taxon>
        <taxon>Ophiostomataceae</taxon>
        <taxon>Sporothrix</taxon>
    </lineage>
</organism>
<keyword evidence="3" id="KW-1185">Reference proteome</keyword>
<comment type="caution">
    <text evidence="2">The sequence shown here is derived from an EMBL/GenBank/DDBJ whole genome shotgun (WGS) entry which is preliminary data.</text>
</comment>
<dbReference type="AlphaFoldDB" id="A0A0C2ELJ7"/>
<dbReference type="GeneID" id="63681831"/>
<feature type="domain" description="Cyanovirin-N" evidence="1">
    <location>
        <begin position="45"/>
        <end position="111"/>
    </location>
</feature>
<reference evidence="2 3" key="1">
    <citation type="journal article" date="2014" name="BMC Genomics">
        <title>Comparative genomics of the major fungal agents of human and animal Sporotrichosis: Sporothrix schenckii and Sporothrix brasiliensis.</title>
        <authorList>
            <person name="Teixeira M.M."/>
            <person name="de Almeida L.G."/>
            <person name="Kubitschek-Barreira P."/>
            <person name="Alves F.L."/>
            <person name="Kioshima E.S."/>
            <person name="Abadio A.K."/>
            <person name="Fernandes L."/>
            <person name="Derengowski L.S."/>
            <person name="Ferreira K.S."/>
            <person name="Souza R.C."/>
            <person name="Ruiz J.C."/>
            <person name="de Andrade N.C."/>
            <person name="Paes H.C."/>
            <person name="Nicola A.M."/>
            <person name="Albuquerque P."/>
            <person name="Gerber A.L."/>
            <person name="Martins V.P."/>
            <person name="Peconick L.D."/>
            <person name="Neto A.V."/>
            <person name="Chaucanez C.B."/>
            <person name="Silva P.A."/>
            <person name="Cunha O.L."/>
            <person name="de Oliveira F.F."/>
            <person name="dos Santos T.C."/>
            <person name="Barros A.L."/>
            <person name="Soares M.A."/>
            <person name="de Oliveira L.M."/>
            <person name="Marini M.M."/>
            <person name="Villalobos-Duno H."/>
            <person name="Cunha M.M."/>
            <person name="de Hoog S."/>
            <person name="da Silveira J.F."/>
            <person name="Henrissat B."/>
            <person name="Nino-Vega G.A."/>
            <person name="Cisalpino P.S."/>
            <person name="Mora-Montes H.M."/>
            <person name="Almeida S.R."/>
            <person name="Stajich J.E."/>
            <person name="Lopes-Bezerra L.M."/>
            <person name="Vasconcelos A.T."/>
            <person name="Felipe M.S."/>
        </authorList>
    </citation>
    <scope>NUCLEOTIDE SEQUENCE [LARGE SCALE GENOMIC DNA]</scope>
    <source>
        <strain evidence="2 3">5110</strain>
    </source>
</reference>
<evidence type="ECO:0000313" key="2">
    <source>
        <dbReference type="EMBL" id="KIH86989.1"/>
    </source>
</evidence>
<evidence type="ECO:0000259" key="1">
    <source>
        <dbReference type="Pfam" id="PF08881"/>
    </source>
</evidence>
<dbReference type="HOGENOM" id="CLU_144960_0_0_1"/>
<dbReference type="VEuPathDB" id="FungiDB:SPBR_08672"/>
<evidence type="ECO:0000313" key="3">
    <source>
        <dbReference type="Proteomes" id="UP000031575"/>
    </source>
</evidence>
<dbReference type="EMBL" id="AWTV01000011">
    <property type="protein sequence ID" value="KIH86989.1"/>
    <property type="molecule type" value="Genomic_DNA"/>
</dbReference>
<dbReference type="Pfam" id="PF08881">
    <property type="entry name" value="CVNH"/>
    <property type="match status" value="1"/>
</dbReference>
<protein>
    <recommendedName>
        <fullName evidence="1">Cyanovirin-N domain-containing protein</fullName>
    </recommendedName>
</protein>
<gene>
    <name evidence="2" type="ORF">SPBR_08672</name>
</gene>
<dbReference type="RefSeq" id="XP_040614999.1">
    <property type="nucleotide sequence ID" value="XM_040766910.1"/>
</dbReference>
<proteinExistence type="predicted"/>
<dbReference type="SUPFAM" id="SSF51322">
    <property type="entry name" value="Cyanovirin-N"/>
    <property type="match status" value="1"/>
</dbReference>